<gene>
    <name evidence="1" type="primary">amdA</name>
    <name evidence="1" type="ORF">D791_03500</name>
</gene>
<dbReference type="InterPro" id="IPR004304">
    <property type="entry name" value="FmdA_AmdA"/>
</dbReference>
<dbReference type="EC" id="3.5.1.-" evidence="1"/>
<dbReference type="InterPro" id="IPR006311">
    <property type="entry name" value="TAT_signal"/>
</dbReference>
<protein>
    <submittedName>
        <fullName evidence="1">Acetamidase</fullName>
        <ecNumber evidence="1">3.5.1.-</ecNumber>
    </submittedName>
</protein>
<reference evidence="1 2" key="2">
    <citation type="journal article" date="2015" name="Syst. Appl. Microbiol.">
        <title>Nitrincola nitratireducens sp. nov. isolated from a haloalkaline crater lake.</title>
        <authorList>
            <person name="Singh A."/>
            <person name="Vaidya B."/>
            <person name="Tanuku N.R."/>
            <person name="Pinnaka A.K."/>
        </authorList>
    </citation>
    <scope>NUCLEOTIDE SEQUENCE [LARGE SCALE GENOMIC DNA]</scope>
    <source>
        <strain evidence="1 2">AK23</strain>
    </source>
</reference>
<sequence length="489" mass="53114">MTEHICTSSCTHGISAESKKDVTEEFDTARRSFIRNAFVGGGAVSLGAMGVSMSPMSYASTGTSSNTVDADAPGPMHYYIPATPETVLWGYFSKIAKPVVEIESGDFVTIETLTHHANDDAERMVKGDPGAESIFHWDAQRKGVDRRGAGPMDAAIGAGGGAGVHICTGPVRIQGAQPGDILEVRIADVAPRPSGNPDFKGKSFGSNAAAWWGFHYGDMLTEPKKREVVTIYEVDARGERNWAKAVYNYRWTPQTDPFGVVHPTIDYPGVPVDHRTISKRDNILRDIRIPIRPHFGTIGVAPAEADIVNSIPPSYTGGNIDNWRIGKGAKLYFPVAVEGAMFSVGDPHASQGDSELCGTAIECSLTGTFQFILHKKADLLGTALAELNYPLLETQDDWVLHGFSYANYLAELGPNAQEDIYSKSSVDKALRDAYRKMRHFLMTTQQLDEDEAISLMSVAVDFGITQVVDGNWGVHAILKKSMFPARGRS</sequence>
<dbReference type="PANTHER" id="PTHR31891:SF1">
    <property type="entry name" value="FORMAMIDASE C869.04-RELATED"/>
    <property type="match status" value="1"/>
</dbReference>
<dbReference type="RefSeq" id="WP_036513761.1">
    <property type="nucleotide sequence ID" value="NZ_AONB01000023.1"/>
</dbReference>
<reference evidence="2" key="1">
    <citation type="submission" date="2012-11" db="EMBL/GenBank/DDBJ databases">
        <authorList>
            <person name="Singh A."/>
            <person name="Pinnaka A.K."/>
            <person name="Vaidya B."/>
        </authorList>
    </citation>
    <scope>NUCLEOTIDE SEQUENCE [LARGE SCALE GENOMIC DNA]</scope>
    <source>
        <strain evidence="2">AK23</strain>
    </source>
</reference>
<organism evidence="1 2">
    <name type="scientific">Nitrincola nitratireducens</name>
    <dbReference type="NCBI Taxonomy" id="1229521"/>
    <lineage>
        <taxon>Bacteria</taxon>
        <taxon>Pseudomonadati</taxon>
        <taxon>Pseudomonadota</taxon>
        <taxon>Gammaproteobacteria</taxon>
        <taxon>Oceanospirillales</taxon>
        <taxon>Oceanospirillaceae</taxon>
        <taxon>Nitrincola</taxon>
    </lineage>
</organism>
<dbReference type="Pfam" id="PF03069">
    <property type="entry name" value="FmdA_AmdA"/>
    <property type="match status" value="2"/>
</dbReference>
<dbReference type="AlphaFoldDB" id="W9UXP4"/>
<dbReference type="STRING" id="1229521.D791_03500"/>
<evidence type="ECO:0000313" key="2">
    <source>
        <dbReference type="Proteomes" id="UP000019464"/>
    </source>
</evidence>
<dbReference type="PANTHER" id="PTHR31891">
    <property type="entry name" value="FORMAMIDASE C869.04-RELATED"/>
    <property type="match status" value="1"/>
</dbReference>
<dbReference type="GO" id="GO:0016811">
    <property type="term" value="F:hydrolase activity, acting on carbon-nitrogen (but not peptide) bonds, in linear amides"/>
    <property type="evidence" value="ECO:0007669"/>
    <property type="project" value="InterPro"/>
</dbReference>
<dbReference type="Proteomes" id="UP000019464">
    <property type="component" value="Unassembled WGS sequence"/>
</dbReference>
<keyword evidence="1" id="KW-0378">Hydrolase</keyword>
<dbReference type="EMBL" id="AONB01000023">
    <property type="protein sequence ID" value="EXJ09496.1"/>
    <property type="molecule type" value="Genomic_DNA"/>
</dbReference>
<dbReference type="Gene3D" id="3.10.28.20">
    <property type="entry name" value="Acetamidase/Formamidase-like domains"/>
    <property type="match status" value="1"/>
</dbReference>
<dbReference type="PROSITE" id="PS51318">
    <property type="entry name" value="TAT"/>
    <property type="match status" value="1"/>
</dbReference>
<keyword evidence="2" id="KW-1185">Reference proteome</keyword>
<proteinExistence type="predicted"/>
<accession>W9UXP4</accession>
<dbReference type="SUPFAM" id="SSF141130">
    <property type="entry name" value="Acetamidase/Formamidase-like"/>
    <property type="match status" value="1"/>
</dbReference>
<evidence type="ECO:0000313" key="1">
    <source>
        <dbReference type="EMBL" id="EXJ09496.1"/>
    </source>
</evidence>
<dbReference type="OrthoDB" id="9785236at2"/>
<dbReference type="Gene3D" id="2.60.120.580">
    <property type="entry name" value="Acetamidase/Formamidase-like domains"/>
    <property type="match status" value="2"/>
</dbReference>
<name>W9UXP4_9GAMM</name>
<dbReference type="PATRIC" id="fig|1229521.3.peg.3532"/>
<comment type="caution">
    <text evidence="1">The sequence shown here is derived from an EMBL/GenBank/DDBJ whole genome shotgun (WGS) entry which is preliminary data.</text>
</comment>